<evidence type="ECO:0000313" key="10">
    <source>
        <dbReference type="EMBL" id="WEG86158.1"/>
    </source>
</evidence>
<dbReference type="PROSITE" id="PS51257">
    <property type="entry name" value="PROKAR_LIPOPROTEIN"/>
    <property type="match status" value="1"/>
</dbReference>
<dbReference type="Proteomes" id="UP000230633">
    <property type="component" value="Plasmid pYekat-1-lp64"/>
</dbReference>
<keyword evidence="6" id="KW-0998">Cell outer membrane</keyword>
<keyword evidence="3" id="KW-0732">Signal</keyword>
<geneLocation type="plasmid" evidence="10 12">
    <name>pYekat-76-lp64</name>
</geneLocation>
<evidence type="ECO:0000256" key="2">
    <source>
        <dbReference type="ARBA" id="ARBA00008380"/>
    </source>
</evidence>
<evidence type="ECO:0000313" key="9">
    <source>
        <dbReference type="EMBL" id="ATQ16747.1"/>
    </source>
</evidence>
<keyword evidence="4" id="KW-0472">Membrane</keyword>
<dbReference type="Proteomes" id="UP000291995">
    <property type="component" value="Plasmid pYekat-76-lp64"/>
</dbReference>
<evidence type="ECO:0000256" key="1">
    <source>
        <dbReference type="ARBA" id="ARBA00004459"/>
    </source>
</evidence>
<dbReference type="EMBL" id="CP117140">
    <property type="protein sequence ID" value="WEG86158.1"/>
    <property type="molecule type" value="Genomic_DNA"/>
</dbReference>
<evidence type="ECO:0000313" key="12">
    <source>
        <dbReference type="Proteomes" id="UP000291995"/>
    </source>
</evidence>
<reference evidence="11" key="1">
    <citation type="submission" date="2017-10" db="EMBL/GenBank/DDBJ databases">
        <title>Whole genome sequencing of Borrelia miyamotoi strains isolated at the Russian territory.</title>
        <authorList>
            <person name="Kuleshov K.V."/>
            <person name="Platonov A.E."/>
            <person name="Goptar I.A."/>
            <person name="Shipulin G.A."/>
            <person name="Markelov M.L."/>
            <person name="Koetsveld J."/>
            <person name="Kolyasnikova N.M."/>
            <person name="Sarksyan D.S."/>
            <person name="Toporkova M.G."/>
            <person name="Hovius J.W."/>
        </authorList>
    </citation>
    <scope>NUCLEOTIDE SEQUENCE [LARGE SCALE GENOMIC DNA]</scope>
    <source>
        <strain evidence="11">Yekat-1</strain>
        <plasmid evidence="11">pYekat-1-lp64</plasmid>
    </source>
</reference>
<keyword evidence="7" id="KW-0449">Lipoprotein</keyword>
<evidence type="ECO:0000256" key="4">
    <source>
        <dbReference type="ARBA" id="ARBA00023136"/>
    </source>
</evidence>
<keyword evidence="11" id="KW-1185">Reference proteome</keyword>
<reference evidence="9" key="3">
    <citation type="submission" date="2022-12" db="EMBL/GenBank/DDBJ databases">
        <title>Whole genome sequencing of Borrelia miyamotoi strains isolated at the Russian territory.</title>
        <authorList>
            <person name="Kuleshov K.V."/>
            <person name="Platonov A.E."/>
            <person name="Goptar I.A."/>
            <person name="Shipulin G.A."/>
            <person name="Markelov M.L."/>
            <person name="Koetsveld J."/>
            <person name="Kolyasnikova N.M."/>
            <person name="Sarksyan D.S."/>
            <person name="Toporkova M.G."/>
            <person name="Hovius J.W."/>
        </authorList>
    </citation>
    <scope>NUCLEOTIDE SEQUENCE</scope>
    <source>
        <strain evidence="9">Yekat-1</strain>
        <plasmid evidence="9">pYekat-1-lp64</plasmid>
    </source>
</reference>
<dbReference type="InterPro" id="IPR004983">
    <property type="entry name" value="Mlp"/>
</dbReference>
<evidence type="ECO:0000256" key="7">
    <source>
        <dbReference type="ARBA" id="ARBA00023288"/>
    </source>
</evidence>
<dbReference type="Pfam" id="PF03304">
    <property type="entry name" value="Mlp"/>
    <property type="match status" value="1"/>
</dbReference>
<keyword evidence="5" id="KW-0564">Palmitate</keyword>
<evidence type="ECO:0000256" key="3">
    <source>
        <dbReference type="ARBA" id="ARBA00022729"/>
    </source>
</evidence>
<geneLocation type="plasmid" evidence="9 11">
    <name>pYekat-1-lp64</name>
</geneLocation>
<protein>
    <recommendedName>
        <fullName evidence="13">Mlp family lipoprotein</fullName>
    </recommendedName>
</protein>
<dbReference type="GO" id="GO:0009279">
    <property type="term" value="C:cell outer membrane"/>
    <property type="evidence" value="ECO:0007669"/>
    <property type="project" value="UniProtKB-SubCell"/>
</dbReference>
<gene>
    <name evidence="9" type="ORF">CNO13_06335</name>
    <name evidence="10" type="ORF">EZU67_006310</name>
</gene>
<evidence type="ECO:0000256" key="8">
    <source>
        <dbReference type="ARBA" id="ARBA00046007"/>
    </source>
</evidence>
<evidence type="ECO:0000313" key="11">
    <source>
        <dbReference type="Proteomes" id="UP000230633"/>
    </source>
</evidence>
<organism evidence="10 12">
    <name type="scientific">Borrelia miyamotoi</name>
    <dbReference type="NCBI Taxonomy" id="47466"/>
    <lineage>
        <taxon>Bacteria</taxon>
        <taxon>Pseudomonadati</taxon>
        <taxon>Spirochaetota</taxon>
        <taxon>Spirochaetia</taxon>
        <taxon>Spirochaetales</taxon>
        <taxon>Borreliaceae</taxon>
        <taxon>Borrelia</taxon>
    </lineage>
</organism>
<proteinExistence type="inferred from homology"/>
<dbReference type="AlphaFoldDB" id="A0AAQ3CMH1"/>
<keyword evidence="10" id="KW-0614">Plasmid</keyword>
<comment type="function">
    <text evidence="8">An outer membrane protein that may participate in pathogenesis. Some human Lyme disease patients have antibodies against this protein. The Mlp proteins probably undergo intragenic recombination, generating new alleles.</text>
</comment>
<name>A0AAQ3CMH1_9SPIR</name>
<evidence type="ECO:0000256" key="5">
    <source>
        <dbReference type="ARBA" id="ARBA00023139"/>
    </source>
</evidence>
<accession>A0AAQ3CMH1</accession>
<reference evidence="10" key="2">
    <citation type="submission" date="2022-12" db="EMBL/GenBank/DDBJ databases">
        <title>B. miyamotoi WGS.</title>
        <authorList>
            <person name="Kuleshov K.V."/>
            <person name="Hoornstra D."/>
            <person name="Hovius J.W."/>
            <person name="Platonov A.E."/>
            <person name="Telford S.R. III."/>
        </authorList>
    </citation>
    <scope>NUCLEOTIDE SEQUENCE</scope>
    <source>
        <strain evidence="10">Yekat-76</strain>
        <plasmid evidence="10">pYekat-76-lp64</plasmid>
    </source>
</reference>
<evidence type="ECO:0000256" key="6">
    <source>
        <dbReference type="ARBA" id="ARBA00023237"/>
    </source>
</evidence>
<evidence type="ECO:0008006" key="13">
    <source>
        <dbReference type="Google" id="ProtNLM"/>
    </source>
</evidence>
<sequence>MNKNINYLIILCSMLLLYSCGDRHPMPKGDNLTNGFKTTLSADEQQNFNTLKRILDIIIKYLQNQLIDNPNLKTLEKNQYQKLQEKQSQDIINKYPDFIEWLSNYPDKQKELANDFSIVYEFLNEKRIQQASNLTNEQLIINTINCDRQLQDNDTCNDKDYMYTNNKNVFFGNNLYFYFYNFLIHMNNTKTNEEIFESMKLEPYRNIDSLIGKNRYENAIRKTLNHNQKKGLNFLKEAFFPEIKLHNFLILNKNKVKSVLNHIYSEFEKCNSNEQGKDIFKYSINNYFDVINNKKLDEFQEKVKSGC</sequence>
<dbReference type="RefSeq" id="WP_025444204.1">
    <property type="nucleotide sequence ID" value="NZ_CP024210.2"/>
</dbReference>
<dbReference type="EMBL" id="CP024348">
    <property type="protein sequence ID" value="ATQ16747.1"/>
    <property type="molecule type" value="Genomic_DNA"/>
</dbReference>
<comment type="similarity">
    <text evidence="2">Belongs to the Multicopy lipoprotein (Mlp) family.</text>
</comment>
<comment type="subcellular location">
    <subcellularLocation>
        <location evidence="1">Cell outer membrane</location>
        <topology evidence="1">Lipid-anchor</topology>
    </subcellularLocation>
</comment>